<dbReference type="Proteomes" id="UP000445582">
    <property type="component" value="Unassembled WGS sequence"/>
</dbReference>
<dbReference type="InterPro" id="IPR007607">
    <property type="entry name" value="BacA/B"/>
</dbReference>
<name>A0A844YH99_9SPHN</name>
<dbReference type="EMBL" id="WTYN01000001">
    <property type="protein sequence ID" value="MXO63083.1"/>
    <property type="molecule type" value="Genomic_DNA"/>
</dbReference>
<evidence type="ECO:0000256" key="2">
    <source>
        <dbReference type="SAM" id="MobiDB-lite"/>
    </source>
</evidence>
<evidence type="ECO:0000256" key="1">
    <source>
        <dbReference type="ARBA" id="ARBA00044755"/>
    </source>
</evidence>
<accession>A0A844YH99</accession>
<comment type="similarity">
    <text evidence="1">Belongs to the bactofilin family.</text>
</comment>
<comment type="caution">
    <text evidence="3">The sequence shown here is derived from an EMBL/GenBank/DDBJ whole genome shotgun (WGS) entry which is preliminary data.</text>
</comment>
<sequence length="162" mass="16616">MFSKKPADSPHPSVGADPMAMNNHSNSTFSVIGSDVTIKGDISASADLHVDGTIEGDIACSSLVQGESSKISGSIEAETARLSGSVEGSINARELVILKTARIDGDVHYDALTIEQGAQVEGRFANRKPKQAQNQAKAPAGDAAGKDGTNPDGSEPKLSLAG</sequence>
<organism evidence="3 4">
    <name type="scientific">Qipengyuania oceanensis</name>
    <dbReference type="NCBI Taxonomy" id="1463597"/>
    <lineage>
        <taxon>Bacteria</taxon>
        <taxon>Pseudomonadati</taxon>
        <taxon>Pseudomonadota</taxon>
        <taxon>Alphaproteobacteria</taxon>
        <taxon>Sphingomonadales</taxon>
        <taxon>Erythrobacteraceae</taxon>
        <taxon>Qipengyuania</taxon>
    </lineage>
</organism>
<evidence type="ECO:0000313" key="3">
    <source>
        <dbReference type="EMBL" id="MXO63083.1"/>
    </source>
</evidence>
<dbReference type="PANTHER" id="PTHR35024:SF4">
    <property type="entry name" value="POLYMER-FORMING CYTOSKELETAL PROTEIN"/>
    <property type="match status" value="1"/>
</dbReference>
<feature type="region of interest" description="Disordered" evidence="2">
    <location>
        <begin position="1"/>
        <end position="26"/>
    </location>
</feature>
<dbReference type="OrthoDB" id="5738271at2"/>
<keyword evidence="4" id="KW-1185">Reference proteome</keyword>
<reference evidence="3 4" key="1">
    <citation type="submission" date="2019-12" db="EMBL/GenBank/DDBJ databases">
        <title>Genomic-based taxomic classification of the family Erythrobacteraceae.</title>
        <authorList>
            <person name="Xu L."/>
        </authorList>
    </citation>
    <scope>NUCLEOTIDE SEQUENCE [LARGE SCALE GENOMIC DNA]</scope>
    <source>
        <strain evidence="3 4">MCCC 1A09965</strain>
    </source>
</reference>
<feature type="region of interest" description="Disordered" evidence="2">
    <location>
        <begin position="123"/>
        <end position="162"/>
    </location>
</feature>
<protein>
    <submittedName>
        <fullName evidence="3">Polymer-forming cytoskeletal protein</fullName>
    </submittedName>
</protein>
<dbReference type="Pfam" id="PF04519">
    <property type="entry name" value="Bactofilin"/>
    <property type="match status" value="1"/>
</dbReference>
<dbReference type="PANTHER" id="PTHR35024">
    <property type="entry name" value="HYPOTHETICAL CYTOSOLIC PROTEIN"/>
    <property type="match status" value="1"/>
</dbReference>
<feature type="compositionally biased region" description="Low complexity" evidence="2">
    <location>
        <begin position="131"/>
        <end position="147"/>
    </location>
</feature>
<dbReference type="AlphaFoldDB" id="A0A844YH99"/>
<proteinExistence type="inferred from homology"/>
<evidence type="ECO:0000313" key="4">
    <source>
        <dbReference type="Proteomes" id="UP000445582"/>
    </source>
</evidence>
<gene>
    <name evidence="3" type="ORF">GRI48_08675</name>
</gene>